<dbReference type="Proteomes" id="UP000499080">
    <property type="component" value="Unassembled WGS sequence"/>
</dbReference>
<dbReference type="EMBL" id="BGPR01006274">
    <property type="protein sequence ID" value="GBN17572.1"/>
    <property type="molecule type" value="Genomic_DNA"/>
</dbReference>
<accession>A0A4Y2LSS6</accession>
<organism evidence="2 3">
    <name type="scientific">Araneus ventricosus</name>
    <name type="common">Orbweaver spider</name>
    <name type="synonym">Epeira ventricosa</name>
    <dbReference type="NCBI Taxonomy" id="182803"/>
    <lineage>
        <taxon>Eukaryota</taxon>
        <taxon>Metazoa</taxon>
        <taxon>Ecdysozoa</taxon>
        <taxon>Arthropoda</taxon>
        <taxon>Chelicerata</taxon>
        <taxon>Arachnida</taxon>
        <taxon>Araneae</taxon>
        <taxon>Araneomorphae</taxon>
        <taxon>Entelegynae</taxon>
        <taxon>Araneoidea</taxon>
        <taxon>Araneidae</taxon>
        <taxon>Araneus</taxon>
    </lineage>
</organism>
<proteinExistence type="predicted"/>
<evidence type="ECO:0000313" key="2">
    <source>
        <dbReference type="EMBL" id="GBN17572.1"/>
    </source>
</evidence>
<reference evidence="2 3" key="1">
    <citation type="journal article" date="2019" name="Sci. Rep.">
        <title>Orb-weaving spider Araneus ventricosus genome elucidates the spidroin gene catalogue.</title>
        <authorList>
            <person name="Kono N."/>
            <person name="Nakamura H."/>
            <person name="Ohtoshi R."/>
            <person name="Moran D.A.P."/>
            <person name="Shinohara A."/>
            <person name="Yoshida Y."/>
            <person name="Fujiwara M."/>
            <person name="Mori M."/>
            <person name="Tomita M."/>
            <person name="Arakawa K."/>
        </authorList>
    </citation>
    <scope>NUCLEOTIDE SEQUENCE [LARGE SCALE GENOMIC DNA]</scope>
</reference>
<comment type="caution">
    <text evidence="2">The sequence shown here is derived from an EMBL/GenBank/DDBJ whole genome shotgun (WGS) entry which is preliminary data.</text>
</comment>
<feature type="compositionally biased region" description="Basic and acidic residues" evidence="1">
    <location>
        <begin position="1"/>
        <end position="14"/>
    </location>
</feature>
<keyword evidence="3" id="KW-1185">Reference proteome</keyword>
<feature type="region of interest" description="Disordered" evidence="1">
    <location>
        <begin position="1"/>
        <end position="21"/>
    </location>
</feature>
<sequence length="78" mass="8594">MTESEEKPNKETKAKVARQSRTVKTVAQVPLNPNGERVAFSPDSLFSVAQCANFDPSEEQFSLQLSLGLSRRTTALQP</sequence>
<gene>
    <name evidence="2" type="ORF">AVEN_140254_1</name>
</gene>
<protein>
    <submittedName>
        <fullName evidence="2">Uncharacterized protein</fullName>
    </submittedName>
</protein>
<evidence type="ECO:0000256" key="1">
    <source>
        <dbReference type="SAM" id="MobiDB-lite"/>
    </source>
</evidence>
<evidence type="ECO:0000313" key="3">
    <source>
        <dbReference type="Proteomes" id="UP000499080"/>
    </source>
</evidence>
<dbReference type="AlphaFoldDB" id="A0A4Y2LSS6"/>
<name>A0A4Y2LSS6_ARAVE</name>